<reference evidence="1 3" key="1">
    <citation type="journal article" date="2018" name="Elife">
        <title>Discovery and characterization of a prevalent human gut bacterial enzyme sufficient for the inactivation of a family of plant toxins.</title>
        <authorList>
            <person name="Koppel N."/>
            <person name="Bisanz J.E."/>
            <person name="Pandelia M.E."/>
            <person name="Turnbaugh P.J."/>
            <person name="Balskus E.P."/>
        </authorList>
    </citation>
    <scope>NUCLEOTIDE SEQUENCE [LARGE SCALE GENOMIC DNA]</scope>
    <source>
        <strain evidence="1 3">DSM 16107</strain>
    </source>
</reference>
<proteinExistence type="predicted"/>
<keyword evidence="3" id="KW-1185">Reference proteome</keyword>
<evidence type="ECO:0000313" key="2">
    <source>
        <dbReference type="EMBL" id="RNM40577.1"/>
    </source>
</evidence>
<evidence type="ECO:0000313" key="4">
    <source>
        <dbReference type="Proteomes" id="UP000270112"/>
    </source>
</evidence>
<reference evidence="2" key="3">
    <citation type="journal article" date="2019" name="Microbiol. Resour. Announc.">
        <title>Draft Genome Sequences of Type Strains of Gordonibacter faecihominis, Paraeggerthella hongkongensis, Parvibacter caecicola,Slackia equolifaciens, Slackia faecicanis, and Slackia isoflavoniconvertens.</title>
        <authorList>
            <person name="Danylec N."/>
            <person name="Stoll D.A."/>
            <person name="Dotsch A."/>
            <person name="Huch M."/>
        </authorList>
    </citation>
    <scope>NUCLEOTIDE SEQUENCE</scope>
    <source>
        <strain evidence="2">DSM 16107</strain>
    </source>
</reference>
<accession>A0A3N0IUK3</accession>
<dbReference type="EMBL" id="QICC01000074">
    <property type="protein sequence ID" value="RNM40577.1"/>
    <property type="molecule type" value="Genomic_DNA"/>
</dbReference>
<dbReference type="Proteomes" id="UP000253817">
    <property type="component" value="Unassembled WGS sequence"/>
</dbReference>
<dbReference type="Proteomes" id="UP000270112">
    <property type="component" value="Unassembled WGS sequence"/>
</dbReference>
<comment type="caution">
    <text evidence="2">The sequence shown here is derived from an EMBL/GenBank/DDBJ whole genome shotgun (WGS) entry which is preliminary data.</text>
</comment>
<evidence type="ECO:0000313" key="1">
    <source>
        <dbReference type="EMBL" id="RDB68095.1"/>
    </source>
</evidence>
<dbReference type="EMBL" id="PPTT01000018">
    <property type="protein sequence ID" value="RDB68095.1"/>
    <property type="molecule type" value="Genomic_DNA"/>
</dbReference>
<reference evidence="4" key="2">
    <citation type="submission" date="2018-05" db="EMBL/GenBank/DDBJ databases">
        <title>Genome Sequencing of selected type strains of the family Eggerthellaceae.</title>
        <authorList>
            <person name="Danylec N."/>
            <person name="Stoll D.A."/>
            <person name="Doetsch A."/>
            <person name="Huch M."/>
        </authorList>
    </citation>
    <scope>NUCLEOTIDE SEQUENCE [LARGE SCALE GENOMIC DNA]</scope>
    <source>
        <strain evidence="4">DSM 16107</strain>
    </source>
</reference>
<evidence type="ECO:0000313" key="3">
    <source>
        <dbReference type="Proteomes" id="UP000253817"/>
    </source>
</evidence>
<organism evidence="2 4">
    <name type="scientific">Eggerthella sinensis</name>
    <dbReference type="NCBI Taxonomy" id="242230"/>
    <lineage>
        <taxon>Bacteria</taxon>
        <taxon>Bacillati</taxon>
        <taxon>Actinomycetota</taxon>
        <taxon>Coriobacteriia</taxon>
        <taxon>Eggerthellales</taxon>
        <taxon>Eggerthellaceae</taxon>
        <taxon>Eggerthella</taxon>
    </lineage>
</organism>
<name>A0A3N0IUK3_9ACTN</name>
<dbReference type="AlphaFoldDB" id="A0A3N0IUK3"/>
<protein>
    <submittedName>
        <fullName evidence="2">Uncharacterized protein</fullName>
    </submittedName>
</protein>
<sequence>MEEQTVVKHTCIQSACFHLPFFEAGEWRRREKSPWKSVKKIEATPDAIRELAAYTQRCMEHSASVMEFLLSIHDDWEITVKKDGVWMETETMMYEDILPKLEEAGISENDYALYSEYTRKWGMI</sequence>
<gene>
    <name evidence="1" type="ORF">C1876_10795</name>
    <name evidence="2" type="ORF">DMP09_13720</name>
</gene>